<comment type="caution">
    <text evidence="7">The sequence shown here is derived from an EMBL/GenBank/DDBJ whole genome shotgun (WGS) entry which is preliminary data.</text>
</comment>
<dbReference type="PROSITE" id="PS51203">
    <property type="entry name" value="CS"/>
    <property type="match status" value="1"/>
</dbReference>
<evidence type="ECO:0000256" key="4">
    <source>
        <dbReference type="ARBA" id="ARBA00068398"/>
    </source>
</evidence>
<evidence type="ECO:0000256" key="5">
    <source>
        <dbReference type="SAM" id="MobiDB-lite"/>
    </source>
</evidence>
<dbReference type="InterPro" id="IPR007052">
    <property type="entry name" value="CS_dom"/>
</dbReference>
<feature type="region of interest" description="Disordered" evidence="5">
    <location>
        <begin position="1"/>
        <end position="30"/>
    </location>
</feature>
<sequence>MASTAYDDMSKEDRDAHDLAEAAREKEEQAALPYQWSQDLQVVSVAVPLPKGTRAKDLNVVMQRRKLKVQLKSSADPIMDGDLFNDIAVDDSSWTVQDDVLNIELEKLSAHIKSHQWWPHVLTNAPKINTQKIQPENSKLSELDGETRGMVEKMMYDNNQKMMGKPTSEEQKKLDMMEKFKAAHPEMDFSNAKIN</sequence>
<dbReference type="CDD" id="cd06467">
    <property type="entry name" value="p23_NUDC_like"/>
    <property type="match status" value="1"/>
</dbReference>
<keyword evidence="8" id="KW-1185">Reference proteome</keyword>
<name>A0AA38HFP2_9TREE</name>
<dbReference type="GO" id="GO:0006457">
    <property type="term" value="P:protein folding"/>
    <property type="evidence" value="ECO:0007669"/>
    <property type="project" value="TreeGrafter"/>
</dbReference>
<proteinExistence type="predicted"/>
<protein>
    <recommendedName>
        <fullName evidence="4">Nuclear movement protein nudC</fullName>
    </recommendedName>
</protein>
<evidence type="ECO:0000256" key="2">
    <source>
        <dbReference type="ARBA" id="ARBA00022490"/>
    </source>
</evidence>
<gene>
    <name evidence="7" type="ORF">MKK02DRAFT_42621</name>
</gene>
<dbReference type="GO" id="GO:0005737">
    <property type="term" value="C:cytoplasm"/>
    <property type="evidence" value="ECO:0007669"/>
    <property type="project" value="UniProtKB-SubCell"/>
</dbReference>
<dbReference type="InterPro" id="IPR008978">
    <property type="entry name" value="HSP20-like_chaperone"/>
</dbReference>
<dbReference type="Proteomes" id="UP001164286">
    <property type="component" value="Unassembled WGS sequence"/>
</dbReference>
<evidence type="ECO:0000259" key="6">
    <source>
        <dbReference type="PROSITE" id="PS51203"/>
    </source>
</evidence>
<feature type="domain" description="CS" evidence="6">
    <location>
        <begin position="29"/>
        <end position="122"/>
    </location>
</feature>
<accession>A0AA38HFP2</accession>
<dbReference type="EMBL" id="JAKWFO010000003">
    <property type="protein sequence ID" value="KAI9638231.1"/>
    <property type="molecule type" value="Genomic_DNA"/>
</dbReference>
<dbReference type="SUPFAM" id="SSF49764">
    <property type="entry name" value="HSP20-like chaperones"/>
    <property type="match status" value="1"/>
</dbReference>
<feature type="compositionally biased region" description="Basic and acidic residues" evidence="5">
    <location>
        <begin position="8"/>
        <end position="29"/>
    </location>
</feature>
<evidence type="ECO:0000313" key="8">
    <source>
        <dbReference type="Proteomes" id="UP001164286"/>
    </source>
</evidence>
<evidence type="ECO:0000256" key="3">
    <source>
        <dbReference type="ARBA" id="ARBA00059400"/>
    </source>
</evidence>
<dbReference type="InterPro" id="IPR037898">
    <property type="entry name" value="NudC_fam"/>
</dbReference>
<comment type="function">
    <text evidence="3">Required for nuclear movement. May interact between microtubules and nuclei and/or may be involved in the generation of force used to move nuclei during interphase.</text>
</comment>
<organism evidence="7 8">
    <name type="scientific">Dioszegia hungarica</name>
    <dbReference type="NCBI Taxonomy" id="4972"/>
    <lineage>
        <taxon>Eukaryota</taxon>
        <taxon>Fungi</taxon>
        <taxon>Dikarya</taxon>
        <taxon>Basidiomycota</taxon>
        <taxon>Agaricomycotina</taxon>
        <taxon>Tremellomycetes</taxon>
        <taxon>Tremellales</taxon>
        <taxon>Bulleribasidiaceae</taxon>
        <taxon>Dioszegia</taxon>
    </lineage>
</organism>
<dbReference type="RefSeq" id="XP_052948008.1">
    <property type="nucleotide sequence ID" value="XM_053092084.1"/>
</dbReference>
<comment type="subcellular location">
    <subcellularLocation>
        <location evidence="1">Cytoplasm</location>
    </subcellularLocation>
</comment>
<evidence type="ECO:0000256" key="1">
    <source>
        <dbReference type="ARBA" id="ARBA00004496"/>
    </source>
</evidence>
<dbReference type="PANTHER" id="PTHR12356">
    <property type="entry name" value="NUCLEAR MOVEMENT PROTEIN NUDC"/>
    <property type="match status" value="1"/>
</dbReference>
<dbReference type="PANTHER" id="PTHR12356:SF3">
    <property type="entry name" value="NUCLEAR MIGRATION PROTEIN NUDC"/>
    <property type="match status" value="1"/>
</dbReference>
<dbReference type="GO" id="GO:0051082">
    <property type="term" value="F:unfolded protein binding"/>
    <property type="evidence" value="ECO:0007669"/>
    <property type="project" value="TreeGrafter"/>
</dbReference>
<dbReference type="AlphaFoldDB" id="A0AA38HFP2"/>
<dbReference type="GeneID" id="77731289"/>
<dbReference type="Gene3D" id="2.60.40.790">
    <property type="match status" value="1"/>
</dbReference>
<dbReference type="FunFam" id="2.60.40.790:FF:000001">
    <property type="entry name" value="Nuclear migration protein nudC"/>
    <property type="match status" value="1"/>
</dbReference>
<dbReference type="Pfam" id="PF04969">
    <property type="entry name" value="CS"/>
    <property type="match status" value="1"/>
</dbReference>
<keyword evidence="2" id="KW-0963">Cytoplasm</keyword>
<reference evidence="7" key="1">
    <citation type="journal article" date="2022" name="G3 (Bethesda)">
        <title>High quality genome of the basidiomycete yeast Dioszegia hungarica PDD-24b-2 isolated from cloud water.</title>
        <authorList>
            <person name="Jarrige D."/>
            <person name="Haridas S."/>
            <person name="Bleykasten-Grosshans C."/>
            <person name="Joly M."/>
            <person name="Nadalig T."/>
            <person name="Sancelme M."/>
            <person name="Vuilleumier S."/>
            <person name="Grigoriev I.V."/>
            <person name="Amato P."/>
            <person name="Bringel F."/>
        </authorList>
    </citation>
    <scope>NUCLEOTIDE SEQUENCE</scope>
    <source>
        <strain evidence="7">PDD-24b-2</strain>
    </source>
</reference>
<evidence type="ECO:0000313" key="7">
    <source>
        <dbReference type="EMBL" id="KAI9638231.1"/>
    </source>
</evidence>